<dbReference type="AlphaFoldDB" id="A0A4Z0A7F3"/>
<organism evidence="1 2">
    <name type="scientific">Hericium alpestre</name>
    <dbReference type="NCBI Taxonomy" id="135208"/>
    <lineage>
        <taxon>Eukaryota</taxon>
        <taxon>Fungi</taxon>
        <taxon>Dikarya</taxon>
        <taxon>Basidiomycota</taxon>
        <taxon>Agaricomycotina</taxon>
        <taxon>Agaricomycetes</taxon>
        <taxon>Russulales</taxon>
        <taxon>Hericiaceae</taxon>
        <taxon>Hericium</taxon>
    </lineage>
</organism>
<evidence type="ECO:0000313" key="2">
    <source>
        <dbReference type="Proteomes" id="UP000298061"/>
    </source>
</evidence>
<sequence>MPPSPQSHYKITRFYTVATIARHHPHLQYARGGIPPQYLIYPDKSHCDPPRFHFGVGVTYRQLYDYSV</sequence>
<keyword evidence="2" id="KW-1185">Reference proteome</keyword>
<evidence type="ECO:0000313" key="1">
    <source>
        <dbReference type="EMBL" id="TFY82233.1"/>
    </source>
</evidence>
<accession>A0A4Z0A7F3</accession>
<proteinExistence type="predicted"/>
<gene>
    <name evidence="1" type="ORF">EWM64_g1778</name>
</gene>
<protein>
    <submittedName>
        <fullName evidence="1">Uncharacterized protein</fullName>
    </submittedName>
</protein>
<comment type="caution">
    <text evidence="1">The sequence shown here is derived from an EMBL/GenBank/DDBJ whole genome shotgun (WGS) entry which is preliminary data.</text>
</comment>
<dbReference type="Proteomes" id="UP000298061">
    <property type="component" value="Unassembled WGS sequence"/>
</dbReference>
<dbReference type="EMBL" id="SFCI01000129">
    <property type="protein sequence ID" value="TFY82233.1"/>
    <property type="molecule type" value="Genomic_DNA"/>
</dbReference>
<reference evidence="1 2" key="1">
    <citation type="submission" date="2019-02" db="EMBL/GenBank/DDBJ databases">
        <title>Genome sequencing of the rare red list fungi Hericium alpestre (H. flagellum).</title>
        <authorList>
            <person name="Buettner E."/>
            <person name="Kellner H."/>
        </authorList>
    </citation>
    <scope>NUCLEOTIDE SEQUENCE [LARGE SCALE GENOMIC DNA]</scope>
    <source>
        <strain evidence="1 2">DSM 108284</strain>
    </source>
</reference>
<name>A0A4Z0A7F3_9AGAM</name>